<keyword evidence="6 7" id="KW-0472">Membrane</keyword>
<protein>
    <recommendedName>
        <fullName evidence="8">Membrane transport protein MMPL domain-containing protein</fullName>
    </recommendedName>
</protein>
<feature type="domain" description="Membrane transport protein MMPL" evidence="8">
    <location>
        <begin position="80"/>
        <end position="331"/>
    </location>
</feature>
<evidence type="ECO:0000256" key="6">
    <source>
        <dbReference type="ARBA" id="ARBA00023136"/>
    </source>
</evidence>
<feature type="transmembrane region" description="Helical" evidence="7">
    <location>
        <begin position="177"/>
        <end position="198"/>
    </location>
</feature>
<dbReference type="RefSeq" id="XP_005761915.1">
    <property type="nucleotide sequence ID" value="XM_005761858.1"/>
</dbReference>
<evidence type="ECO:0000256" key="2">
    <source>
        <dbReference type="ARBA" id="ARBA00010157"/>
    </source>
</evidence>
<evidence type="ECO:0000256" key="3">
    <source>
        <dbReference type="ARBA" id="ARBA00022475"/>
    </source>
</evidence>
<evidence type="ECO:0000256" key="7">
    <source>
        <dbReference type="SAM" id="Phobius"/>
    </source>
</evidence>
<keyword evidence="5 7" id="KW-1133">Transmembrane helix</keyword>
<evidence type="ECO:0000259" key="8">
    <source>
        <dbReference type="Pfam" id="PF03176"/>
    </source>
</evidence>
<keyword evidence="10" id="KW-1185">Reference proteome</keyword>
<dbReference type="HOGENOM" id="CLU_795537_0_0_1"/>
<feature type="transmembrane region" description="Helical" evidence="7">
    <location>
        <begin position="264"/>
        <end position="283"/>
    </location>
</feature>
<dbReference type="KEGG" id="ehx:EMIHUDRAFT_448381"/>
<evidence type="ECO:0000256" key="5">
    <source>
        <dbReference type="ARBA" id="ARBA00022989"/>
    </source>
</evidence>
<dbReference type="SUPFAM" id="SSF82866">
    <property type="entry name" value="Multidrug efflux transporter AcrB transmembrane domain"/>
    <property type="match status" value="1"/>
</dbReference>
<dbReference type="eggNOG" id="ENOG502QRKM">
    <property type="taxonomic scope" value="Eukaryota"/>
</dbReference>
<evidence type="ECO:0000313" key="10">
    <source>
        <dbReference type="Proteomes" id="UP000013827"/>
    </source>
</evidence>
<dbReference type="PANTHER" id="PTHR33406:SF6">
    <property type="entry name" value="MEMBRANE PROTEIN YDGH-RELATED"/>
    <property type="match status" value="1"/>
</dbReference>
<reference evidence="10" key="1">
    <citation type="journal article" date="2013" name="Nature">
        <title>Pan genome of the phytoplankton Emiliania underpins its global distribution.</title>
        <authorList>
            <person name="Read B.A."/>
            <person name="Kegel J."/>
            <person name="Klute M.J."/>
            <person name="Kuo A."/>
            <person name="Lefebvre S.C."/>
            <person name="Maumus F."/>
            <person name="Mayer C."/>
            <person name="Miller J."/>
            <person name="Monier A."/>
            <person name="Salamov A."/>
            <person name="Young J."/>
            <person name="Aguilar M."/>
            <person name="Claverie J.M."/>
            <person name="Frickenhaus S."/>
            <person name="Gonzalez K."/>
            <person name="Herman E.K."/>
            <person name="Lin Y.C."/>
            <person name="Napier J."/>
            <person name="Ogata H."/>
            <person name="Sarno A.F."/>
            <person name="Shmutz J."/>
            <person name="Schroeder D."/>
            <person name="de Vargas C."/>
            <person name="Verret F."/>
            <person name="von Dassow P."/>
            <person name="Valentin K."/>
            <person name="Van de Peer Y."/>
            <person name="Wheeler G."/>
            <person name="Dacks J.B."/>
            <person name="Delwiche C.F."/>
            <person name="Dyhrman S.T."/>
            <person name="Glockner G."/>
            <person name="John U."/>
            <person name="Richards T."/>
            <person name="Worden A.Z."/>
            <person name="Zhang X."/>
            <person name="Grigoriev I.V."/>
            <person name="Allen A.E."/>
            <person name="Bidle K."/>
            <person name="Borodovsky M."/>
            <person name="Bowler C."/>
            <person name="Brownlee C."/>
            <person name="Cock J.M."/>
            <person name="Elias M."/>
            <person name="Gladyshev V.N."/>
            <person name="Groth M."/>
            <person name="Guda C."/>
            <person name="Hadaegh A."/>
            <person name="Iglesias-Rodriguez M.D."/>
            <person name="Jenkins J."/>
            <person name="Jones B.M."/>
            <person name="Lawson T."/>
            <person name="Leese F."/>
            <person name="Lindquist E."/>
            <person name="Lobanov A."/>
            <person name="Lomsadze A."/>
            <person name="Malik S.B."/>
            <person name="Marsh M.E."/>
            <person name="Mackinder L."/>
            <person name="Mock T."/>
            <person name="Mueller-Roeber B."/>
            <person name="Pagarete A."/>
            <person name="Parker M."/>
            <person name="Probert I."/>
            <person name="Quesneville H."/>
            <person name="Raines C."/>
            <person name="Rensing S.A."/>
            <person name="Riano-Pachon D.M."/>
            <person name="Richier S."/>
            <person name="Rokitta S."/>
            <person name="Shiraiwa Y."/>
            <person name="Soanes D.M."/>
            <person name="van der Giezen M."/>
            <person name="Wahlund T.M."/>
            <person name="Williams B."/>
            <person name="Wilson W."/>
            <person name="Wolfe G."/>
            <person name="Wurch L.L."/>
        </authorList>
    </citation>
    <scope>NUCLEOTIDE SEQUENCE</scope>
</reference>
<dbReference type="InterPro" id="IPR050545">
    <property type="entry name" value="Mycobact_MmpL"/>
</dbReference>
<organism evidence="9 10">
    <name type="scientific">Emiliania huxleyi (strain CCMP1516)</name>
    <dbReference type="NCBI Taxonomy" id="280463"/>
    <lineage>
        <taxon>Eukaryota</taxon>
        <taxon>Haptista</taxon>
        <taxon>Haptophyta</taxon>
        <taxon>Prymnesiophyceae</taxon>
        <taxon>Isochrysidales</taxon>
        <taxon>Noelaerhabdaceae</taxon>
        <taxon>Emiliania</taxon>
    </lineage>
</organism>
<dbReference type="PANTHER" id="PTHR33406">
    <property type="entry name" value="MEMBRANE PROTEIN MJ1562-RELATED"/>
    <property type="match status" value="1"/>
</dbReference>
<evidence type="ECO:0000256" key="4">
    <source>
        <dbReference type="ARBA" id="ARBA00022692"/>
    </source>
</evidence>
<dbReference type="Proteomes" id="UP000013827">
    <property type="component" value="Unassembled WGS sequence"/>
</dbReference>
<proteinExistence type="inferred from homology"/>
<feature type="transmembrane region" description="Helical" evidence="7">
    <location>
        <begin position="295"/>
        <end position="321"/>
    </location>
</feature>
<name>A0A0D3IE01_EMIH1</name>
<dbReference type="GO" id="GO:0005886">
    <property type="term" value="C:plasma membrane"/>
    <property type="evidence" value="ECO:0007669"/>
    <property type="project" value="UniProtKB-SubCell"/>
</dbReference>
<dbReference type="GeneID" id="17255625"/>
<comment type="subcellular location">
    <subcellularLocation>
        <location evidence="1">Cell membrane</location>
        <topology evidence="1">Multi-pass membrane protein</topology>
    </subcellularLocation>
</comment>
<dbReference type="Pfam" id="PF03176">
    <property type="entry name" value="MMPL"/>
    <property type="match status" value="1"/>
</dbReference>
<reference evidence="9" key="2">
    <citation type="submission" date="2024-10" db="UniProtKB">
        <authorList>
            <consortium name="EnsemblProtists"/>
        </authorList>
    </citation>
    <scope>IDENTIFICATION</scope>
</reference>
<dbReference type="EnsemblProtists" id="EOD09486">
    <property type="protein sequence ID" value="EOD09486"/>
    <property type="gene ID" value="EMIHUDRAFT_448381"/>
</dbReference>
<evidence type="ECO:0000313" key="9">
    <source>
        <dbReference type="EnsemblProtists" id="EOD09486"/>
    </source>
</evidence>
<keyword evidence="3" id="KW-1003">Cell membrane</keyword>
<evidence type="ECO:0000256" key="1">
    <source>
        <dbReference type="ARBA" id="ARBA00004651"/>
    </source>
</evidence>
<dbReference type="AlphaFoldDB" id="A0A0D3IE01"/>
<dbReference type="InterPro" id="IPR004869">
    <property type="entry name" value="MMPL_dom"/>
</dbReference>
<feature type="transmembrane region" description="Helical" evidence="7">
    <location>
        <begin position="218"/>
        <end position="243"/>
    </location>
</feature>
<sequence length="349" mass="37479">MPAGLALRELETRFGTGLLYPYYILVLQQMVLAVPGTPRQNITGAFFANGEPVPFELVRMAFDAGTSFSNTTTGGHLRSLIETFFTKDGDATFLYVIKGDPFGDVSRRWLHEARSYLEEVSQAGGYEWQIAGMGAVTIDTQDSVLAAFPLVIGTTALTVFCLLGCAFGSVLVPMRSVLTTACTLVFVYATLQIVQGGAPYHLLQLELRAPWECPGVAWLVPVMTFTVLTGLNTDYDVFLVAGIRKMRALGASNDDAIVSGLRSNGGVITTAGAIMALAFSGLLASSTLAVHQVAFVVVLAVLADTLVVRMLLVPAVMALLGEWNWWPTAMRDADGPYLPLSEKSRAALL</sequence>
<dbReference type="Gene3D" id="1.20.1640.10">
    <property type="entry name" value="Multidrug efflux transporter AcrB transmembrane domain"/>
    <property type="match status" value="1"/>
</dbReference>
<dbReference type="PaxDb" id="2903-EOD09486"/>
<accession>A0A0D3IE01</accession>
<comment type="similarity">
    <text evidence="2">Belongs to the resistance-nodulation-cell division (RND) (TC 2.A.6) family. MmpL subfamily.</text>
</comment>
<feature type="transmembrane region" description="Helical" evidence="7">
    <location>
        <begin position="146"/>
        <end position="170"/>
    </location>
</feature>
<keyword evidence="4 7" id="KW-0812">Transmembrane</keyword>